<evidence type="ECO:0000256" key="8">
    <source>
        <dbReference type="ARBA" id="ARBA00031986"/>
    </source>
</evidence>
<proteinExistence type="inferred from homology"/>
<evidence type="ECO:0000259" key="14">
    <source>
        <dbReference type="Pfam" id="PF01593"/>
    </source>
</evidence>
<comment type="catalytic activity">
    <reaction evidence="9">
        <text>15-cis-phytoene + 3 A = all-trans-neurosporene + 3 AH2</text>
        <dbReference type="Rhea" id="RHEA:30599"/>
        <dbReference type="ChEBI" id="CHEBI:13193"/>
        <dbReference type="ChEBI" id="CHEBI:16833"/>
        <dbReference type="ChEBI" id="CHEBI:17499"/>
        <dbReference type="ChEBI" id="CHEBI:27787"/>
        <dbReference type="EC" id="1.3.99.28"/>
    </reaction>
</comment>
<dbReference type="GO" id="GO:0071949">
    <property type="term" value="F:FAD binding"/>
    <property type="evidence" value="ECO:0007669"/>
    <property type="project" value="UniProtKB-ARBA"/>
</dbReference>
<evidence type="ECO:0000256" key="4">
    <source>
        <dbReference type="ARBA" id="ARBA00022630"/>
    </source>
</evidence>
<keyword evidence="7 13" id="KW-0560">Oxidoreductase</keyword>
<accession>A0A6N8DL78</accession>
<dbReference type="GO" id="GO:0016117">
    <property type="term" value="P:carotenoid biosynthetic process"/>
    <property type="evidence" value="ECO:0007669"/>
    <property type="project" value="UniProtKB-KW"/>
</dbReference>
<evidence type="ECO:0000256" key="2">
    <source>
        <dbReference type="ARBA" id="ARBA00004829"/>
    </source>
</evidence>
<dbReference type="PANTHER" id="PTHR43734:SF3">
    <property type="entry name" value="B-CAROTENE KETOLASE"/>
    <property type="match status" value="1"/>
</dbReference>
<dbReference type="InterPro" id="IPR002937">
    <property type="entry name" value="Amino_oxidase"/>
</dbReference>
<evidence type="ECO:0000256" key="6">
    <source>
        <dbReference type="ARBA" id="ARBA00022827"/>
    </source>
</evidence>
<organism evidence="15 16">
    <name type="scientific">Rhodoblastus acidophilus</name>
    <name type="common">Rhodopseudomonas acidophila</name>
    <dbReference type="NCBI Taxonomy" id="1074"/>
    <lineage>
        <taxon>Bacteria</taxon>
        <taxon>Pseudomonadati</taxon>
        <taxon>Pseudomonadota</taxon>
        <taxon>Alphaproteobacteria</taxon>
        <taxon>Hyphomicrobiales</taxon>
        <taxon>Rhodoblastaceae</taxon>
        <taxon>Rhodoblastus</taxon>
    </lineage>
</organism>
<evidence type="ECO:0000256" key="1">
    <source>
        <dbReference type="ARBA" id="ARBA00001974"/>
    </source>
</evidence>
<evidence type="ECO:0000256" key="13">
    <source>
        <dbReference type="RuleBase" id="RU362075"/>
    </source>
</evidence>
<name>A0A6N8DL78_RHOAC</name>
<evidence type="ECO:0000256" key="12">
    <source>
        <dbReference type="ARBA" id="ARBA00083000"/>
    </source>
</evidence>
<evidence type="ECO:0000256" key="10">
    <source>
        <dbReference type="ARBA" id="ARBA00066679"/>
    </source>
</evidence>
<dbReference type="AlphaFoldDB" id="A0A6N8DL78"/>
<dbReference type="SUPFAM" id="SSF51905">
    <property type="entry name" value="FAD/NAD(P)-binding domain"/>
    <property type="match status" value="1"/>
</dbReference>
<comment type="pathway">
    <text evidence="2 13">Carotenoid biosynthesis.</text>
</comment>
<dbReference type="InterPro" id="IPR036188">
    <property type="entry name" value="FAD/NAD-bd_sf"/>
</dbReference>
<keyword evidence="5 13" id="KW-0125">Carotenoid biosynthesis</keyword>
<keyword evidence="6" id="KW-0274">FAD</keyword>
<dbReference type="InterPro" id="IPR014105">
    <property type="entry name" value="Carotenoid/retinoid_OxRdtase"/>
</dbReference>
<dbReference type="EMBL" id="WNKS01000002">
    <property type="protein sequence ID" value="MTV29973.1"/>
    <property type="molecule type" value="Genomic_DNA"/>
</dbReference>
<keyword evidence="4" id="KW-0285">Flavoprotein</keyword>
<dbReference type="OrthoDB" id="9774675at2"/>
<reference evidence="15 16" key="1">
    <citation type="submission" date="2019-11" db="EMBL/GenBank/DDBJ databases">
        <title>Whole-genome sequence of a Rhodoblastus acidophilus DSM 142.</title>
        <authorList>
            <person name="Kyndt J.A."/>
            <person name="Meyer T.E."/>
        </authorList>
    </citation>
    <scope>NUCLEOTIDE SEQUENCE [LARGE SCALE GENOMIC DNA]</scope>
    <source>
        <strain evidence="15 16">DSM 142</strain>
    </source>
</reference>
<dbReference type="PANTHER" id="PTHR43734">
    <property type="entry name" value="PHYTOENE DESATURASE"/>
    <property type="match status" value="1"/>
</dbReference>
<dbReference type="NCBIfam" id="TIGR02734">
    <property type="entry name" value="crtI_fam"/>
    <property type="match status" value="1"/>
</dbReference>
<evidence type="ECO:0000256" key="11">
    <source>
        <dbReference type="ARBA" id="ARBA00073036"/>
    </source>
</evidence>
<evidence type="ECO:0000313" key="16">
    <source>
        <dbReference type="Proteomes" id="UP000439113"/>
    </source>
</evidence>
<dbReference type="FunFam" id="3.50.50.60:FF:000378">
    <property type="entry name" value="Phytoene desaturase"/>
    <property type="match status" value="1"/>
</dbReference>
<dbReference type="Proteomes" id="UP000439113">
    <property type="component" value="Unassembled WGS sequence"/>
</dbReference>
<dbReference type="Pfam" id="PF01593">
    <property type="entry name" value="Amino_oxidase"/>
    <property type="match status" value="1"/>
</dbReference>
<dbReference type="EC" id="1.3.99.28" evidence="10"/>
<sequence>MTSVSSQRKPVALVIGSGFGGLAAAIRLGARGYAVKVLERLDAPGGRAYQHKIDGFTFDAGPTIVTAPFLFEELWALCGKKMSDDVQLREMKPYYKIRFSDGQVFTYQGDRAAMREEVERFSPGEGKNFDAFMAMSEQIYRIGFEKLGDEPFNSILDMVRIAPDLLRLQGYRSVYGLVSQFFRNERLRNIFSYHPLLIGGDPFRVSSIYCLIAFLEKSFGVHSAIGGTGALARGLAKLIEGQGGEIRYGADVKRIVVESGRAVGVELVTGERLRADIVVSNADSAYTYRTLIPPHHRKTWTDARLQRQKYSMGLFVWYFGTNRRYDDIGHHTILMGPRYKSLLADIFRRKVLAEDFSLYLHRPTATDPSVAPKGCDTFYVLSPVPNLQGGQEWTLEAEGYRKRIESWLEENILPNLSKHIVASRVTTPLDFRDRLNAIHGEGFGLEPILTQSAAFRPHNMSEDIANLFLVGAGVHPGAGLPGVLSSARVLDKVAPDASAFL</sequence>
<feature type="domain" description="Amine oxidase" evidence="14">
    <location>
        <begin position="20"/>
        <end position="488"/>
    </location>
</feature>
<evidence type="ECO:0000256" key="5">
    <source>
        <dbReference type="ARBA" id="ARBA00022746"/>
    </source>
</evidence>
<protein>
    <recommendedName>
        <fullName evidence="11">Phytoene desaturase (neurosporene-forming)</fullName>
        <ecNumber evidence="10">1.3.99.28</ecNumber>
    </recommendedName>
    <alternativeName>
        <fullName evidence="12">3-step phytoene desaturase</fullName>
    </alternativeName>
    <alternativeName>
        <fullName evidence="8">Phytoene dehydrogenase</fullName>
    </alternativeName>
</protein>
<gene>
    <name evidence="15" type="primary">crtI</name>
    <name evidence="15" type="ORF">GJ654_03080</name>
</gene>
<comment type="caution">
    <text evidence="15">The sequence shown here is derived from an EMBL/GenBank/DDBJ whole genome shotgun (WGS) entry which is preliminary data.</text>
</comment>
<dbReference type="GO" id="GO:0016627">
    <property type="term" value="F:oxidoreductase activity, acting on the CH-CH group of donors"/>
    <property type="evidence" value="ECO:0007669"/>
    <property type="project" value="UniProtKB-ARBA"/>
</dbReference>
<evidence type="ECO:0000256" key="3">
    <source>
        <dbReference type="ARBA" id="ARBA00006046"/>
    </source>
</evidence>
<dbReference type="Gene3D" id="3.50.50.60">
    <property type="entry name" value="FAD/NAD(P)-binding domain"/>
    <property type="match status" value="2"/>
</dbReference>
<dbReference type="FunFam" id="3.50.50.60:FF:000413">
    <property type="entry name" value="Phytoene desaturase (lycopene-forming)"/>
    <property type="match status" value="1"/>
</dbReference>
<evidence type="ECO:0000256" key="9">
    <source>
        <dbReference type="ARBA" id="ARBA00050961"/>
    </source>
</evidence>
<evidence type="ECO:0000256" key="7">
    <source>
        <dbReference type="ARBA" id="ARBA00023002"/>
    </source>
</evidence>
<dbReference type="RefSeq" id="WP_155444639.1">
    <property type="nucleotide sequence ID" value="NZ_JAOQNR010000002.1"/>
</dbReference>
<evidence type="ECO:0000313" key="15">
    <source>
        <dbReference type="EMBL" id="MTV29973.1"/>
    </source>
</evidence>
<comment type="cofactor">
    <cofactor evidence="1">
        <name>FAD</name>
        <dbReference type="ChEBI" id="CHEBI:57692"/>
    </cofactor>
</comment>
<comment type="similarity">
    <text evidence="3 13">Belongs to the carotenoid/retinoid oxidoreductase family.</text>
</comment>